<dbReference type="Gene3D" id="1.20.140.10">
    <property type="entry name" value="Butyryl-CoA Dehydrogenase, subunit A, domain 3"/>
    <property type="match status" value="1"/>
</dbReference>
<name>A0A3G9IK08_9ACTN</name>
<dbReference type="GO" id="GO:0050660">
    <property type="term" value="F:flavin adenine dinucleotide binding"/>
    <property type="evidence" value="ECO:0007669"/>
    <property type="project" value="InterPro"/>
</dbReference>
<accession>A0A3G9IK08</accession>
<evidence type="ECO:0000313" key="9">
    <source>
        <dbReference type="Proteomes" id="UP000271573"/>
    </source>
</evidence>
<dbReference type="Pfam" id="PF00441">
    <property type="entry name" value="Acyl-CoA_dh_1"/>
    <property type="match status" value="1"/>
</dbReference>
<feature type="domain" description="Acyl-CoA dehydrogenase/oxidase N-terminal" evidence="7">
    <location>
        <begin position="26"/>
        <end position="116"/>
    </location>
</feature>
<dbReference type="Proteomes" id="UP000271573">
    <property type="component" value="Chromosome"/>
</dbReference>
<dbReference type="RefSeq" id="WP_125569798.1">
    <property type="nucleotide sequence ID" value="NZ_AP019307.1"/>
</dbReference>
<dbReference type="InterPro" id="IPR046373">
    <property type="entry name" value="Acyl-CoA_Oxase/DH_mid-dom_sf"/>
</dbReference>
<dbReference type="Gene3D" id="1.10.540.10">
    <property type="entry name" value="Acyl-CoA dehydrogenase/oxidase, N-terminal domain"/>
    <property type="match status" value="1"/>
</dbReference>
<dbReference type="OrthoDB" id="7328575at2"/>
<evidence type="ECO:0000313" key="8">
    <source>
        <dbReference type="EMBL" id="BBH18502.1"/>
    </source>
</evidence>
<evidence type="ECO:0000256" key="4">
    <source>
        <dbReference type="ARBA" id="ARBA00022827"/>
    </source>
</evidence>
<sequence>MDFTFSSEQDEAAALAAQIFGDLTTVERQRAVESGGDRFDADLWRAVADAGLISLPIAEEYGGAGLGLIEACRVLVEAGRTVAPIPLAPVYAATAAIGAYGSDNQRSRWLPGIADGTSIIVPALAEDLDAQPVHPTTVATSGPDGWSLTGTKTVVRAGTRAAAYLVTASTTDGSAVFVVQAGATGVSVEAQRTTDGDVAGLVTLTGASAEILGAADAARVLAELVTIAASAEMVGIAEGSLALTTAYAKEREQFERPIATFQSVAHRLADGHIDLLFGSLTLWQAVWRLSEGLDSALEVAEAALWAADISHRIAHSTVHIHGGVGIDLDGAAHRYYTAAKRFEFTAGGTTASALAVGRLLAAEPA</sequence>
<comment type="cofactor">
    <cofactor evidence="1">
        <name>FAD</name>
        <dbReference type="ChEBI" id="CHEBI:57692"/>
    </cofactor>
</comment>
<evidence type="ECO:0000256" key="5">
    <source>
        <dbReference type="ARBA" id="ARBA00023002"/>
    </source>
</evidence>
<dbReference type="SUPFAM" id="SSF56645">
    <property type="entry name" value="Acyl-CoA dehydrogenase NM domain-like"/>
    <property type="match status" value="1"/>
</dbReference>
<dbReference type="InterPro" id="IPR036250">
    <property type="entry name" value="AcylCo_DH-like_C"/>
</dbReference>
<organism evidence="8 9">
    <name type="scientific">Nocardioides baekrokdamisoli</name>
    <dbReference type="NCBI Taxonomy" id="1804624"/>
    <lineage>
        <taxon>Bacteria</taxon>
        <taxon>Bacillati</taxon>
        <taxon>Actinomycetota</taxon>
        <taxon>Actinomycetes</taxon>
        <taxon>Propionibacteriales</taxon>
        <taxon>Nocardioidaceae</taxon>
        <taxon>Nocardioides</taxon>
    </lineage>
</organism>
<dbReference type="InterPro" id="IPR009100">
    <property type="entry name" value="AcylCoA_DH/oxidase_NM_dom_sf"/>
</dbReference>
<evidence type="ECO:0000259" key="7">
    <source>
        <dbReference type="Pfam" id="PF02771"/>
    </source>
</evidence>
<keyword evidence="5" id="KW-0560">Oxidoreductase</keyword>
<dbReference type="PANTHER" id="PTHR43884">
    <property type="entry name" value="ACYL-COA DEHYDROGENASE"/>
    <property type="match status" value="1"/>
</dbReference>
<keyword evidence="3" id="KW-0285">Flavoprotein</keyword>
<dbReference type="GO" id="GO:0003995">
    <property type="term" value="F:acyl-CoA dehydrogenase activity"/>
    <property type="evidence" value="ECO:0007669"/>
    <property type="project" value="TreeGrafter"/>
</dbReference>
<proteinExistence type="inferred from homology"/>
<evidence type="ECO:0000259" key="6">
    <source>
        <dbReference type="Pfam" id="PF00441"/>
    </source>
</evidence>
<feature type="domain" description="Acyl-CoA dehydrogenase/oxidase C-terminal" evidence="6">
    <location>
        <begin position="228"/>
        <end position="348"/>
    </location>
</feature>
<dbReference type="InterPro" id="IPR009075">
    <property type="entry name" value="AcylCo_DH/oxidase_C"/>
</dbReference>
<dbReference type="EMBL" id="AP019307">
    <property type="protein sequence ID" value="BBH18502.1"/>
    <property type="molecule type" value="Genomic_DNA"/>
</dbReference>
<comment type="similarity">
    <text evidence="2">Belongs to the acyl-CoA dehydrogenase family.</text>
</comment>
<dbReference type="InterPro" id="IPR013786">
    <property type="entry name" value="AcylCoA_DH/ox_N"/>
</dbReference>
<gene>
    <name evidence="8" type="ORF">Back2_27890</name>
</gene>
<evidence type="ECO:0000256" key="3">
    <source>
        <dbReference type="ARBA" id="ARBA00022630"/>
    </source>
</evidence>
<reference evidence="8 9" key="1">
    <citation type="submission" date="2018-11" db="EMBL/GenBank/DDBJ databases">
        <title>Complete genome sequence of Nocardioides baekrokdamisoli strain KCTC 39748.</title>
        <authorList>
            <person name="Kang S.W."/>
            <person name="Lee K.C."/>
            <person name="Kim K.K."/>
            <person name="Kim J.S."/>
            <person name="Kim D.S."/>
            <person name="Ko S.H."/>
            <person name="Yang S.H."/>
            <person name="Shin Y.K."/>
            <person name="Lee J.S."/>
        </authorList>
    </citation>
    <scope>NUCLEOTIDE SEQUENCE [LARGE SCALE GENOMIC DNA]</scope>
    <source>
        <strain evidence="8 9">KCTC 39748</strain>
    </source>
</reference>
<dbReference type="InterPro" id="IPR037069">
    <property type="entry name" value="AcylCoA_DH/ox_N_sf"/>
</dbReference>
<dbReference type="SUPFAM" id="SSF47203">
    <property type="entry name" value="Acyl-CoA dehydrogenase C-terminal domain-like"/>
    <property type="match status" value="1"/>
</dbReference>
<protein>
    <submittedName>
        <fullName evidence="8">Acyl-CoA dehydrogenase</fullName>
    </submittedName>
</protein>
<dbReference type="KEGG" id="nbe:Back2_27890"/>
<keyword evidence="9" id="KW-1185">Reference proteome</keyword>
<dbReference type="Pfam" id="PF02771">
    <property type="entry name" value="Acyl-CoA_dh_N"/>
    <property type="match status" value="1"/>
</dbReference>
<dbReference type="AlphaFoldDB" id="A0A3G9IK08"/>
<evidence type="ECO:0000256" key="1">
    <source>
        <dbReference type="ARBA" id="ARBA00001974"/>
    </source>
</evidence>
<dbReference type="PANTHER" id="PTHR43884:SF20">
    <property type="entry name" value="ACYL-COA DEHYDROGENASE FADE28"/>
    <property type="match status" value="1"/>
</dbReference>
<dbReference type="Gene3D" id="2.40.110.10">
    <property type="entry name" value="Butyryl-CoA Dehydrogenase, subunit A, domain 2"/>
    <property type="match status" value="1"/>
</dbReference>
<keyword evidence="4" id="KW-0274">FAD</keyword>
<evidence type="ECO:0000256" key="2">
    <source>
        <dbReference type="ARBA" id="ARBA00009347"/>
    </source>
</evidence>